<proteinExistence type="predicted"/>
<evidence type="ECO:0000256" key="1">
    <source>
        <dbReference type="SAM" id="MobiDB-lite"/>
    </source>
</evidence>
<reference evidence="2 3" key="1">
    <citation type="journal article" date="2020" name="Nat. Food">
        <title>A phased Vanilla planifolia genome enables genetic improvement of flavour and production.</title>
        <authorList>
            <person name="Hasing T."/>
            <person name="Tang H."/>
            <person name="Brym M."/>
            <person name="Khazi F."/>
            <person name="Huang T."/>
            <person name="Chambers A.H."/>
        </authorList>
    </citation>
    <scope>NUCLEOTIDE SEQUENCE [LARGE SCALE GENOMIC DNA]</scope>
    <source>
        <tissue evidence="2">Leaf</tissue>
    </source>
</reference>
<organism evidence="2 3">
    <name type="scientific">Vanilla planifolia</name>
    <name type="common">Vanilla</name>
    <dbReference type="NCBI Taxonomy" id="51239"/>
    <lineage>
        <taxon>Eukaryota</taxon>
        <taxon>Viridiplantae</taxon>
        <taxon>Streptophyta</taxon>
        <taxon>Embryophyta</taxon>
        <taxon>Tracheophyta</taxon>
        <taxon>Spermatophyta</taxon>
        <taxon>Magnoliopsida</taxon>
        <taxon>Liliopsida</taxon>
        <taxon>Asparagales</taxon>
        <taxon>Orchidaceae</taxon>
        <taxon>Vanilloideae</taxon>
        <taxon>Vanilleae</taxon>
        <taxon>Vanilla</taxon>
    </lineage>
</organism>
<accession>A0A835RV82</accession>
<comment type="caution">
    <text evidence="2">The sequence shown here is derived from an EMBL/GenBank/DDBJ whole genome shotgun (WGS) entry which is preliminary data.</text>
</comment>
<evidence type="ECO:0000313" key="3">
    <source>
        <dbReference type="Proteomes" id="UP000639772"/>
    </source>
</evidence>
<evidence type="ECO:0000313" key="2">
    <source>
        <dbReference type="EMBL" id="KAG0495256.1"/>
    </source>
</evidence>
<protein>
    <submittedName>
        <fullName evidence="2">Uncharacterized protein</fullName>
    </submittedName>
</protein>
<dbReference type="Proteomes" id="UP000639772">
    <property type="component" value="Unassembled WGS sequence"/>
</dbReference>
<dbReference type="AlphaFoldDB" id="A0A835RV82"/>
<name>A0A835RV82_VANPL</name>
<gene>
    <name evidence="2" type="ORF">HPP92_006250</name>
</gene>
<feature type="region of interest" description="Disordered" evidence="1">
    <location>
        <begin position="93"/>
        <end position="112"/>
    </location>
</feature>
<dbReference type="EMBL" id="JADCNM010000002">
    <property type="protein sequence ID" value="KAG0495256.1"/>
    <property type="molecule type" value="Genomic_DNA"/>
</dbReference>
<sequence>MRSSLVFKTPQTPAAVLDVTCLSYTSAETTACSGSNSQSCEPIKRFQMLMWKVDFSIFTSLSDSKNLRMIEVDHKVQYNDRVDQVRHETLLGSPGKMYKKMKQDPQRGPSVE</sequence>